<comment type="caution">
    <text evidence="5">The sequence shown here is derived from an EMBL/GenBank/DDBJ whole genome shotgun (WGS) entry which is preliminary data.</text>
</comment>
<dbReference type="Pfam" id="PF13426">
    <property type="entry name" value="PAS_9"/>
    <property type="match status" value="1"/>
</dbReference>
<dbReference type="CDD" id="cd01949">
    <property type="entry name" value="GGDEF"/>
    <property type="match status" value="1"/>
</dbReference>
<dbReference type="InterPro" id="IPR043128">
    <property type="entry name" value="Rev_trsase/Diguanyl_cyclase"/>
</dbReference>
<evidence type="ECO:0000259" key="3">
    <source>
        <dbReference type="PROSITE" id="PS50883"/>
    </source>
</evidence>
<dbReference type="PROSITE" id="PS50883">
    <property type="entry name" value="EAL"/>
    <property type="match status" value="1"/>
</dbReference>
<dbReference type="Pfam" id="PF00990">
    <property type="entry name" value="GGDEF"/>
    <property type="match status" value="1"/>
</dbReference>
<feature type="domain" description="PAS" evidence="1">
    <location>
        <begin position="70"/>
        <end position="123"/>
    </location>
</feature>
<feature type="domain" description="PAC" evidence="2">
    <location>
        <begin position="386"/>
        <end position="437"/>
    </location>
</feature>
<dbReference type="RefSeq" id="WP_310091332.1">
    <property type="nucleotide sequence ID" value="NZ_JAVDTT010000001.1"/>
</dbReference>
<dbReference type="InterPro" id="IPR035965">
    <property type="entry name" value="PAS-like_dom_sf"/>
</dbReference>
<dbReference type="Proteomes" id="UP001254759">
    <property type="component" value="Unassembled WGS sequence"/>
</dbReference>
<dbReference type="Gene3D" id="3.30.450.20">
    <property type="entry name" value="PAS domain"/>
    <property type="match status" value="3"/>
</dbReference>
<dbReference type="Gene3D" id="3.30.70.270">
    <property type="match status" value="1"/>
</dbReference>
<dbReference type="SUPFAM" id="SSF55785">
    <property type="entry name" value="PYP-like sensor domain (PAS domain)"/>
    <property type="match status" value="3"/>
</dbReference>
<dbReference type="PANTHER" id="PTHR44757:SF2">
    <property type="entry name" value="BIOFILM ARCHITECTURE MAINTENANCE PROTEIN MBAA"/>
    <property type="match status" value="1"/>
</dbReference>
<keyword evidence="6" id="KW-1185">Reference proteome</keyword>
<dbReference type="InterPro" id="IPR001633">
    <property type="entry name" value="EAL_dom"/>
</dbReference>
<dbReference type="PANTHER" id="PTHR44757">
    <property type="entry name" value="DIGUANYLATE CYCLASE DGCP"/>
    <property type="match status" value="1"/>
</dbReference>
<dbReference type="SMART" id="SM00267">
    <property type="entry name" value="GGDEF"/>
    <property type="match status" value="1"/>
</dbReference>
<dbReference type="Pfam" id="PF00563">
    <property type="entry name" value="EAL"/>
    <property type="match status" value="1"/>
</dbReference>
<evidence type="ECO:0000259" key="1">
    <source>
        <dbReference type="PROSITE" id="PS50112"/>
    </source>
</evidence>
<organism evidence="5 6">
    <name type="scientific">Pseudoxanthomonas sacheonensis</name>
    <dbReference type="NCBI Taxonomy" id="443615"/>
    <lineage>
        <taxon>Bacteria</taxon>
        <taxon>Pseudomonadati</taxon>
        <taxon>Pseudomonadota</taxon>
        <taxon>Gammaproteobacteria</taxon>
        <taxon>Lysobacterales</taxon>
        <taxon>Lysobacteraceae</taxon>
        <taxon>Pseudoxanthomonas</taxon>
    </lineage>
</organism>
<dbReference type="CDD" id="cd01948">
    <property type="entry name" value="EAL"/>
    <property type="match status" value="1"/>
</dbReference>
<feature type="domain" description="GGDEF" evidence="4">
    <location>
        <begin position="467"/>
        <end position="600"/>
    </location>
</feature>
<dbReference type="CDD" id="cd00130">
    <property type="entry name" value="PAS"/>
    <property type="match status" value="1"/>
</dbReference>
<reference evidence="5 6" key="1">
    <citation type="submission" date="2023-07" db="EMBL/GenBank/DDBJ databases">
        <title>Sorghum-associated microbial communities from plants grown in Nebraska, USA.</title>
        <authorList>
            <person name="Schachtman D."/>
        </authorList>
    </citation>
    <scope>NUCLEOTIDE SEQUENCE [LARGE SCALE GENOMIC DNA]</scope>
    <source>
        <strain evidence="5 6">BE107</strain>
    </source>
</reference>
<feature type="domain" description="EAL" evidence="3">
    <location>
        <begin position="609"/>
        <end position="863"/>
    </location>
</feature>
<dbReference type="PROSITE" id="PS50112">
    <property type="entry name" value="PAS"/>
    <property type="match status" value="2"/>
</dbReference>
<dbReference type="NCBIfam" id="TIGR00229">
    <property type="entry name" value="sensory_box"/>
    <property type="match status" value="1"/>
</dbReference>
<sequence>MNGTPPADLYSPDAGAAGFLSSEALHEDAARLLDSLRQASTDASLDDETRQLMKQALELLRVTTTQKDWALLRYRALFDAVPDPVSILAEDGTVLDLNKAGMAAYKRQREEIIGQNINVLNPELPHDHMDPVWESLNRGDSYVIEVTNMRGDGTRFPVEVHSANFVFDGRKSLVAVARDLSKRHEAELRYRELMEVIDKGIVVQNQAREIVYANRAAMRIFGVGEGRRTNDLNLEHWRIVDEHGHEMTSDALPAHRALATGQVIESMLLGLYHREHKQLLWLTVTSVPQFAPGGSKPAQVTSLFSDVTALKRDSALFDRAQSLAHIGGWEWDAGRDRVYLTEEAIRILGPAQTPDNIEAMLASLREPDRRRFRTAMENVVETGGGFDLELQGSRLDGHPFWIRVIGEAEASDPTASRITGTLQDISLDKRAEETLRIQARTDPLTGLMNRDAVLNELGTRLIDPVHAQVALLYIDLDRFKTVNDVLGHSAGDELLMQAAARILAAVGTEGLVARFGGDEFLVICDASGDPAQPERLADAVLGAFADSFRFGKDEFAITASIGIARAPTDGLRPQQLIQNADIAMYDSKHRARNAWQAFTPELARRQQDRLQIETQLRRAVDNEEFRLVYQPQVDLRRGHIVAAEALIRWQNHQLGELRPDLFISHAETTGDIVRIGSWVLREACRQVREWHDQGLGIVRVAVNVSYRQFAGDELAENVRAVLAEYDLPGSALELEFTERVLIEDAPATLKTFAELRELGVVLTIDDFGEGYSALNYLRRLPIHGLKLSQLFTEGVPNNRSDVAVCQAVSAIARSLGLALVAEGVESEAQRQFLLQLGVPVGQGFLFAPGLSPDEFASRLRSPEERVSNA</sequence>
<dbReference type="PROSITE" id="PS50887">
    <property type="entry name" value="GGDEF"/>
    <property type="match status" value="1"/>
</dbReference>
<feature type="domain" description="PAS" evidence="1">
    <location>
        <begin position="186"/>
        <end position="222"/>
    </location>
</feature>
<dbReference type="InterPro" id="IPR000014">
    <property type="entry name" value="PAS"/>
</dbReference>
<dbReference type="SMART" id="SM00091">
    <property type="entry name" value="PAS"/>
    <property type="match status" value="3"/>
</dbReference>
<dbReference type="InterPro" id="IPR052155">
    <property type="entry name" value="Biofilm_reg_signaling"/>
</dbReference>
<dbReference type="InterPro" id="IPR000700">
    <property type="entry name" value="PAS-assoc_C"/>
</dbReference>
<dbReference type="SMART" id="SM00052">
    <property type="entry name" value="EAL"/>
    <property type="match status" value="1"/>
</dbReference>
<dbReference type="PROSITE" id="PS50113">
    <property type="entry name" value="PAC"/>
    <property type="match status" value="1"/>
</dbReference>
<dbReference type="InterPro" id="IPR000160">
    <property type="entry name" value="GGDEF_dom"/>
</dbReference>
<dbReference type="Gene3D" id="3.20.20.450">
    <property type="entry name" value="EAL domain"/>
    <property type="match status" value="1"/>
</dbReference>
<dbReference type="EMBL" id="JAVDTT010000001">
    <property type="protein sequence ID" value="MDR6841055.1"/>
    <property type="molecule type" value="Genomic_DNA"/>
</dbReference>
<dbReference type="SMART" id="SM00086">
    <property type="entry name" value="PAC"/>
    <property type="match status" value="3"/>
</dbReference>
<evidence type="ECO:0000259" key="2">
    <source>
        <dbReference type="PROSITE" id="PS50113"/>
    </source>
</evidence>
<evidence type="ECO:0000313" key="5">
    <source>
        <dbReference type="EMBL" id="MDR6841055.1"/>
    </source>
</evidence>
<protein>
    <submittedName>
        <fullName evidence="5">Diguanylate cyclase (GGDEF)-like protein/PAS domain S-box-containing protein</fullName>
    </submittedName>
</protein>
<gene>
    <name evidence="5" type="ORF">J2W94_001319</name>
</gene>
<dbReference type="NCBIfam" id="TIGR00254">
    <property type="entry name" value="GGDEF"/>
    <property type="match status" value="1"/>
</dbReference>
<name>A0ABU1RT14_9GAMM</name>
<dbReference type="Pfam" id="PF13188">
    <property type="entry name" value="PAS_8"/>
    <property type="match status" value="1"/>
</dbReference>
<dbReference type="InterPro" id="IPR035919">
    <property type="entry name" value="EAL_sf"/>
</dbReference>
<dbReference type="InterPro" id="IPR001610">
    <property type="entry name" value="PAC"/>
</dbReference>
<dbReference type="InterPro" id="IPR029787">
    <property type="entry name" value="Nucleotide_cyclase"/>
</dbReference>
<dbReference type="SUPFAM" id="SSF141868">
    <property type="entry name" value="EAL domain-like"/>
    <property type="match status" value="1"/>
</dbReference>
<evidence type="ECO:0000259" key="4">
    <source>
        <dbReference type="PROSITE" id="PS50887"/>
    </source>
</evidence>
<evidence type="ECO:0000313" key="6">
    <source>
        <dbReference type="Proteomes" id="UP001254759"/>
    </source>
</evidence>
<dbReference type="SUPFAM" id="SSF55073">
    <property type="entry name" value="Nucleotide cyclase"/>
    <property type="match status" value="1"/>
</dbReference>
<accession>A0ABU1RT14</accession>
<proteinExistence type="predicted"/>